<reference evidence="2" key="1">
    <citation type="submission" date="2020-05" db="EMBL/GenBank/DDBJ databases">
        <title>WGS assembly of Panicum virgatum.</title>
        <authorList>
            <person name="Lovell J.T."/>
            <person name="Jenkins J."/>
            <person name="Shu S."/>
            <person name="Juenger T.E."/>
            <person name="Schmutz J."/>
        </authorList>
    </citation>
    <scope>NUCLEOTIDE SEQUENCE</scope>
    <source>
        <strain evidence="2">AP13</strain>
    </source>
</reference>
<feature type="coiled-coil region" evidence="1">
    <location>
        <begin position="76"/>
        <end position="117"/>
    </location>
</feature>
<comment type="caution">
    <text evidence="2">The sequence shown here is derived from an EMBL/GenBank/DDBJ whole genome shotgun (WGS) entry which is preliminary data.</text>
</comment>
<protein>
    <submittedName>
        <fullName evidence="2">Uncharacterized protein</fullName>
    </submittedName>
</protein>
<evidence type="ECO:0000313" key="2">
    <source>
        <dbReference type="EMBL" id="KAG2578393.1"/>
    </source>
</evidence>
<dbReference type="Proteomes" id="UP000823388">
    <property type="component" value="Chromosome 6N"/>
</dbReference>
<dbReference type="AlphaFoldDB" id="A0A8T0R021"/>
<dbReference type="EMBL" id="CM029048">
    <property type="protein sequence ID" value="KAG2578393.1"/>
    <property type="molecule type" value="Genomic_DNA"/>
</dbReference>
<evidence type="ECO:0000313" key="3">
    <source>
        <dbReference type="Proteomes" id="UP000823388"/>
    </source>
</evidence>
<gene>
    <name evidence="2" type="ORF">PVAP13_6NG163300</name>
</gene>
<organism evidence="2 3">
    <name type="scientific">Panicum virgatum</name>
    <name type="common">Blackwell switchgrass</name>
    <dbReference type="NCBI Taxonomy" id="38727"/>
    <lineage>
        <taxon>Eukaryota</taxon>
        <taxon>Viridiplantae</taxon>
        <taxon>Streptophyta</taxon>
        <taxon>Embryophyta</taxon>
        <taxon>Tracheophyta</taxon>
        <taxon>Spermatophyta</taxon>
        <taxon>Magnoliopsida</taxon>
        <taxon>Liliopsida</taxon>
        <taxon>Poales</taxon>
        <taxon>Poaceae</taxon>
        <taxon>PACMAD clade</taxon>
        <taxon>Panicoideae</taxon>
        <taxon>Panicodae</taxon>
        <taxon>Paniceae</taxon>
        <taxon>Panicinae</taxon>
        <taxon>Panicum</taxon>
        <taxon>Panicum sect. Hiantes</taxon>
    </lineage>
</organism>
<keyword evidence="1" id="KW-0175">Coiled coil</keyword>
<proteinExistence type="predicted"/>
<evidence type="ECO:0000256" key="1">
    <source>
        <dbReference type="SAM" id="Coils"/>
    </source>
</evidence>
<name>A0A8T0R021_PANVG</name>
<sequence length="160" mass="18487">MKSEQLQQFPALKRELEEKDDLIASLAEQLAAARENATGSTSQRDEELAQLRRERDQALQDSAWLHEFNVDLEGYKKTMEGQLEQADNKLAEQLHTIQNLNRDIDRRDKEILDLEEGGRAVLDIVQPLRQGQHDSWSVVKRLKDVHEWPKTFEKKRSAGG</sequence>
<keyword evidence="3" id="KW-1185">Reference proteome</keyword>
<accession>A0A8T0R021</accession>